<dbReference type="GO" id="GO:0019843">
    <property type="term" value="F:rRNA binding"/>
    <property type="evidence" value="ECO:0007669"/>
    <property type="project" value="UniProtKB-KW"/>
</dbReference>
<dbReference type="SUPFAM" id="SSF141091">
    <property type="entry name" value="L21p-like"/>
    <property type="match status" value="1"/>
</dbReference>
<evidence type="ECO:0000256" key="2">
    <source>
        <dbReference type="ARBA" id="ARBA00022730"/>
    </source>
</evidence>
<organism evidence="7">
    <name type="scientific">marine metagenome</name>
    <dbReference type="NCBI Taxonomy" id="408172"/>
    <lineage>
        <taxon>unclassified sequences</taxon>
        <taxon>metagenomes</taxon>
        <taxon>ecological metagenomes</taxon>
    </lineage>
</organism>
<evidence type="ECO:0000256" key="1">
    <source>
        <dbReference type="ARBA" id="ARBA00008563"/>
    </source>
</evidence>
<feature type="compositionally biased region" description="Basic and acidic residues" evidence="6">
    <location>
        <begin position="110"/>
        <end position="131"/>
    </location>
</feature>
<keyword evidence="3" id="KW-0694">RNA-binding</keyword>
<evidence type="ECO:0000256" key="3">
    <source>
        <dbReference type="ARBA" id="ARBA00022884"/>
    </source>
</evidence>
<dbReference type="Pfam" id="PF00829">
    <property type="entry name" value="Ribosomal_L21p"/>
    <property type="match status" value="1"/>
</dbReference>
<accession>A0A382SK97</accession>
<name>A0A382SK97_9ZZZZ</name>
<dbReference type="GO" id="GO:0005737">
    <property type="term" value="C:cytoplasm"/>
    <property type="evidence" value="ECO:0007669"/>
    <property type="project" value="UniProtKB-ARBA"/>
</dbReference>
<reference evidence="7" key="1">
    <citation type="submission" date="2018-05" db="EMBL/GenBank/DDBJ databases">
        <authorList>
            <person name="Lanie J.A."/>
            <person name="Ng W.-L."/>
            <person name="Kazmierczak K.M."/>
            <person name="Andrzejewski T.M."/>
            <person name="Davidsen T.M."/>
            <person name="Wayne K.J."/>
            <person name="Tettelin H."/>
            <person name="Glass J.I."/>
            <person name="Rusch D."/>
            <person name="Podicherti R."/>
            <person name="Tsui H.-C.T."/>
            <person name="Winkler M.E."/>
        </authorList>
    </citation>
    <scope>NUCLEOTIDE SEQUENCE</scope>
</reference>
<dbReference type="NCBIfam" id="TIGR00061">
    <property type="entry name" value="L21"/>
    <property type="match status" value="1"/>
</dbReference>
<evidence type="ECO:0000313" key="7">
    <source>
        <dbReference type="EMBL" id="SVD09992.1"/>
    </source>
</evidence>
<dbReference type="EMBL" id="UINC01129538">
    <property type="protein sequence ID" value="SVD09992.1"/>
    <property type="molecule type" value="Genomic_DNA"/>
</dbReference>
<keyword evidence="5" id="KW-0687">Ribonucleoprotein</keyword>
<comment type="similarity">
    <text evidence="1">Belongs to the bacterial ribosomal protein bL21 family.</text>
</comment>
<dbReference type="GO" id="GO:1990904">
    <property type="term" value="C:ribonucleoprotein complex"/>
    <property type="evidence" value="ECO:0007669"/>
    <property type="project" value="UniProtKB-KW"/>
</dbReference>
<evidence type="ECO:0000256" key="4">
    <source>
        <dbReference type="ARBA" id="ARBA00022980"/>
    </source>
</evidence>
<dbReference type="InterPro" id="IPR018258">
    <property type="entry name" value="Ribosomal_bL21_CS"/>
</dbReference>
<dbReference type="PANTHER" id="PTHR21349">
    <property type="entry name" value="50S RIBOSOMAL PROTEIN L21"/>
    <property type="match status" value="1"/>
</dbReference>
<dbReference type="PROSITE" id="PS01169">
    <property type="entry name" value="RIBOSOMAL_L21"/>
    <property type="match status" value="1"/>
</dbReference>
<evidence type="ECO:0008006" key="8">
    <source>
        <dbReference type="Google" id="ProtNLM"/>
    </source>
</evidence>
<proteinExistence type="inferred from homology"/>
<gene>
    <name evidence="7" type="ORF">METZ01_LOCUS362846</name>
</gene>
<dbReference type="AlphaFoldDB" id="A0A382SK97"/>
<dbReference type="InterPro" id="IPR028909">
    <property type="entry name" value="bL21-like"/>
</dbReference>
<dbReference type="HAMAP" id="MF_01363">
    <property type="entry name" value="Ribosomal_bL21"/>
    <property type="match status" value="1"/>
</dbReference>
<dbReference type="GO" id="GO:0005840">
    <property type="term" value="C:ribosome"/>
    <property type="evidence" value="ECO:0007669"/>
    <property type="project" value="UniProtKB-KW"/>
</dbReference>
<protein>
    <recommendedName>
        <fullName evidence="8">50S ribosomal protein L21</fullName>
    </recommendedName>
</protein>
<dbReference type="InterPro" id="IPR036164">
    <property type="entry name" value="bL21-like_sf"/>
</dbReference>
<dbReference type="PANTHER" id="PTHR21349:SF0">
    <property type="entry name" value="LARGE RIBOSOMAL SUBUNIT PROTEIN BL21M"/>
    <property type="match status" value="1"/>
</dbReference>
<feature type="compositionally biased region" description="Basic residues" evidence="6">
    <location>
        <begin position="132"/>
        <end position="151"/>
    </location>
</feature>
<dbReference type="GO" id="GO:0006412">
    <property type="term" value="P:translation"/>
    <property type="evidence" value="ECO:0007669"/>
    <property type="project" value="InterPro"/>
</dbReference>
<evidence type="ECO:0000256" key="6">
    <source>
        <dbReference type="SAM" id="MobiDB-lite"/>
    </source>
</evidence>
<keyword evidence="4" id="KW-0689">Ribosomal protein</keyword>
<sequence>MYAVIESGGKQHRVEEGEILRLEKLDAAAGDKLKFDKILLVGEGESVKIGKPYVKGSQVTAEVIKEGRGGKIKIVKFHRRKHYKRQQGHRQWFTEVKIIGIKAETKAKAKAKTKLEPEGKIAPKAKAESKAKAKPKGKVKPKAKPKAKAQPRVKPEE</sequence>
<dbReference type="GO" id="GO:0003735">
    <property type="term" value="F:structural constituent of ribosome"/>
    <property type="evidence" value="ECO:0007669"/>
    <property type="project" value="InterPro"/>
</dbReference>
<feature type="region of interest" description="Disordered" evidence="6">
    <location>
        <begin position="110"/>
        <end position="157"/>
    </location>
</feature>
<dbReference type="InterPro" id="IPR001787">
    <property type="entry name" value="Ribosomal_bL21"/>
</dbReference>
<keyword evidence="2" id="KW-0699">rRNA-binding</keyword>
<evidence type="ECO:0000256" key="5">
    <source>
        <dbReference type="ARBA" id="ARBA00023274"/>
    </source>
</evidence>